<dbReference type="PANTHER" id="PTHR10775:SF158">
    <property type="entry name" value="TNP2-LIKE TRANSPOSON PROTEIN"/>
    <property type="match status" value="1"/>
</dbReference>
<name>A0A371FRC2_MUCPR</name>
<dbReference type="AlphaFoldDB" id="A0A371FRC2"/>
<organism evidence="1 2">
    <name type="scientific">Mucuna pruriens</name>
    <name type="common">Velvet bean</name>
    <name type="synonym">Dolichos pruriens</name>
    <dbReference type="NCBI Taxonomy" id="157652"/>
    <lineage>
        <taxon>Eukaryota</taxon>
        <taxon>Viridiplantae</taxon>
        <taxon>Streptophyta</taxon>
        <taxon>Embryophyta</taxon>
        <taxon>Tracheophyta</taxon>
        <taxon>Spermatophyta</taxon>
        <taxon>Magnoliopsida</taxon>
        <taxon>eudicotyledons</taxon>
        <taxon>Gunneridae</taxon>
        <taxon>Pentapetalae</taxon>
        <taxon>rosids</taxon>
        <taxon>fabids</taxon>
        <taxon>Fabales</taxon>
        <taxon>Fabaceae</taxon>
        <taxon>Papilionoideae</taxon>
        <taxon>50 kb inversion clade</taxon>
        <taxon>NPAAA clade</taxon>
        <taxon>indigoferoid/millettioid clade</taxon>
        <taxon>Phaseoleae</taxon>
        <taxon>Mucuna</taxon>
    </lineage>
</organism>
<evidence type="ECO:0000313" key="2">
    <source>
        <dbReference type="Proteomes" id="UP000257109"/>
    </source>
</evidence>
<sequence length="118" mass="13908">MSNSYSIWPVMLIPYTQPPWECMKQTSFILSMNVPDVYLQPLIKELNELWTESVETYDSSLKELFRMQAVLMWTISDFPRFCTLSGWNTYTGYACPTCNFDTSPCRLRCSKKWCFMGH</sequence>
<keyword evidence="2" id="KW-1185">Reference proteome</keyword>
<feature type="non-terminal residue" evidence="1">
    <location>
        <position position="1"/>
    </location>
</feature>
<dbReference type="OrthoDB" id="1304753at2759"/>
<comment type="caution">
    <text evidence="1">The sequence shown here is derived from an EMBL/GenBank/DDBJ whole genome shotgun (WGS) entry which is preliminary data.</text>
</comment>
<protein>
    <submittedName>
        <fullName evidence="1">Uncharacterized protein</fullName>
    </submittedName>
</protein>
<dbReference type="PANTHER" id="PTHR10775">
    <property type="entry name" value="OS08G0208400 PROTEIN"/>
    <property type="match status" value="1"/>
</dbReference>
<evidence type="ECO:0000313" key="1">
    <source>
        <dbReference type="EMBL" id="RDX80643.1"/>
    </source>
</evidence>
<dbReference type="Pfam" id="PF02992">
    <property type="entry name" value="Transposase_21"/>
    <property type="match status" value="1"/>
</dbReference>
<gene>
    <name evidence="1" type="ORF">CR513_38790</name>
</gene>
<dbReference type="EMBL" id="QJKJ01008150">
    <property type="protein sequence ID" value="RDX80643.1"/>
    <property type="molecule type" value="Genomic_DNA"/>
</dbReference>
<dbReference type="Proteomes" id="UP000257109">
    <property type="component" value="Unassembled WGS sequence"/>
</dbReference>
<dbReference type="InterPro" id="IPR004242">
    <property type="entry name" value="Transposase_21"/>
</dbReference>
<proteinExistence type="predicted"/>
<accession>A0A371FRC2</accession>
<reference evidence="1" key="1">
    <citation type="submission" date="2018-05" db="EMBL/GenBank/DDBJ databases">
        <title>Draft genome of Mucuna pruriens seed.</title>
        <authorList>
            <person name="Nnadi N.E."/>
            <person name="Vos R."/>
            <person name="Hasami M.H."/>
            <person name="Devisetty U.K."/>
            <person name="Aguiy J.C."/>
        </authorList>
    </citation>
    <scope>NUCLEOTIDE SEQUENCE [LARGE SCALE GENOMIC DNA]</scope>
    <source>
        <strain evidence="1">JCA_2017</strain>
    </source>
</reference>